<dbReference type="AlphaFoldDB" id="A0A3D5QCL3"/>
<dbReference type="Proteomes" id="UP000262325">
    <property type="component" value="Unassembled WGS sequence"/>
</dbReference>
<dbReference type="EMBL" id="DPPF01000099">
    <property type="protein sequence ID" value="HCW93019.1"/>
    <property type="molecule type" value="Genomic_DNA"/>
</dbReference>
<evidence type="ECO:0000313" key="2">
    <source>
        <dbReference type="EMBL" id="HCW93019.1"/>
    </source>
</evidence>
<accession>A0A3D5QCL3</accession>
<evidence type="ECO:0000313" key="3">
    <source>
        <dbReference type="Proteomes" id="UP000262325"/>
    </source>
</evidence>
<feature type="region of interest" description="Disordered" evidence="1">
    <location>
        <begin position="119"/>
        <end position="144"/>
    </location>
</feature>
<evidence type="ECO:0000256" key="1">
    <source>
        <dbReference type="SAM" id="MobiDB-lite"/>
    </source>
</evidence>
<dbReference type="InterPro" id="IPR018330">
    <property type="entry name" value="RecT_fam"/>
</dbReference>
<dbReference type="GO" id="GO:0006259">
    <property type="term" value="P:DNA metabolic process"/>
    <property type="evidence" value="ECO:0007669"/>
    <property type="project" value="InterPro"/>
</dbReference>
<dbReference type="Pfam" id="PF03837">
    <property type="entry name" value="RecT"/>
    <property type="match status" value="1"/>
</dbReference>
<sequence length="201" mass="23048">SIAHKSGQLAGIETVAFIKKVPRRTKNGWELVDDLVARCTVYRKDTPQPFVVEVCFSEYAQKTKEGHLTSFWAEKPETMLKKVAESQCLRKAFNINGIYGAEEIGYGTYDAEGMVIRDPEAEESREEPETPKEEKKEKEEVEPNDKAQLLEYLANFGFTVKHGKHDPDRVYVRGSVYGKPQVSKLLDKYFLHVKEDIYQLL</sequence>
<gene>
    <name evidence="2" type="ORF">DHM44_04990</name>
</gene>
<proteinExistence type="predicted"/>
<dbReference type="GO" id="GO:0003677">
    <property type="term" value="F:DNA binding"/>
    <property type="evidence" value="ECO:0007669"/>
    <property type="project" value="InterPro"/>
</dbReference>
<feature type="non-terminal residue" evidence="2">
    <location>
        <position position="1"/>
    </location>
</feature>
<comment type="caution">
    <text evidence="2">The sequence shown here is derived from an EMBL/GenBank/DDBJ whole genome shotgun (WGS) entry which is preliminary data.</text>
</comment>
<name>A0A3D5QCL3_FLESI</name>
<protein>
    <submittedName>
        <fullName evidence="2">Phage recombination protein Bet</fullName>
    </submittedName>
</protein>
<feature type="compositionally biased region" description="Basic and acidic residues" evidence="1">
    <location>
        <begin position="127"/>
        <end position="144"/>
    </location>
</feature>
<reference evidence="2 3" key="1">
    <citation type="journal article" date="2018" name="Nat. Biotechnol.">
        <title>A standardized bacterial taxonomy based on genome phylogeny substantially revises the tree of life.</title>
        <authorList>
            <person name="Parks D.H."/>
            <person name="Chuvochina M."/>
            <person name="Waite D.W."/>
            <person name="Rinke C."/>
            <person name="Skarshewski A."/>
            <person name="Chaumeil P.A."/>
            <person name="Hugenholtz P."/>
        </authorList>
    </citation>
    <scope>NUCLEOTIDE SEQUENCE [LARGE SCALE GENOMIC DNA]</scope>
    <source>
        <strain evidence="2">UBA8672</strain>
    </source>
</reference>
<organism evidence="2 3">
    <name type="scientific">Flexistipes sinusarabici</name>
    <dbReference type="NCBI Taxonomy" id="2352"/>
    <lineage>
        <taxon>Bacteria</taxon>
        <taxon>Pseudomonadati</taxon>
        <taxon>Deferribacterota</taxon>
        <taxon>Deferribacteres</taxon>
        <taxon>Deferribacterales</taxon>
        <taxon>Flexistipitaceae</taxon>
        <taxon>Flexistipes</taxon>
    </lineage>
</organism>